<protein>
    <recommendedName>
        <fullName evidence="2">Zn(2)-C6 fungal-type domain-containing protein</fullName>
    </recommendedName>
</protein>
<dbReference type="PROSITE" id="PS00463">
    <property type="entry name" value="ZN2_CY6_FUNGAL_1"/>
    <property type="match status" value="1"/>
</dbReference>
<feature type="domain" description="Zn(2)-C6 fungal-type" evidence="2">
    <location>
        <begin position="11"/>
        <end position="47"/>
    </location>
</feature>
<dbReference type="PANTHER" id="PTHR46910:SF1">
    <property type="entry name" value="MISCELLANEOUS ZN(II)2CYS6 TRANSCRIPTION FACTOR (EUROFUNG)-RELATED"/>
    <property type="match status" value="1"/>
</dbReference>
<comment type="caution">
    <text evidence="3">The sequence shown here is derived from an EMBL/GenBank/DDBJ whole genome shotgun (WGS) entry which is preliminary data.</text>
</comment>
<dbReference type="InterPro" id="IPR036864">
    <property type="entry name" value="Zn2-C6_fun-type_DNA-bd_sf"/>
</dbReference>
<proteinExistence type="predicted"/>
<dbReference type="AlphaFoldDB" id="A0A9P9ANT3"/>
<dbReference type="Gene3D" id="4.10.240.10">
    <property type="entry name" value="Zn(2)-C6 fungal-type DNA-binding domain"/>
    <property type="match status" value="1"/>
</dbReference>
<keyword evidence="4" id="KW-1185">Reference proteome</keyword>
<dbReference type="GO" id="GO:0008270">
    <property type="term" value="F:zinc ion binding"/>
    <property type="evidence" value="ECO:0007669"/>
    <property type="project" value="InterPro"/>
</dbReference>
<dbReference type="EMBL" id="JAGPYM010000015">
    <property type="protein sequence ID" value="KAH6887038.1"/>
    <property type="molecule type" value="Genomic_DNA"/>
</dbReference>
<reference evidence="3 4" key="1">
    <citation type="journal article" date="2021" name="Nat. Commun.">
        <title>Genetic determinants of endophytism in the Arabidopsis root mycobiome.</title>
        <authorList>
            <person name="Mesny F."/>
            <person name="Miyauchi S."/>
            <person name="Thiergart T."/>
            <person name="Pickel B."/>
            <person name="Atanasova L."/>
            <person name="Karlsson M."/>
            <person name="Huettel B."/>
            <person name="Barry K.W."/>
            <person name="Haridas S."/>
            <person name="Chen C."/>
            <person name="Bauer D."/>
            <person name="Andreopoulos W."/>
            <person name="Pangilinan J."/>
            <person name="LaButti K."/>
            <person name="Riley R."/>
            <person name="Lipzen A."/>
            <person name="Clum A."/>
            <person name="Drula E."/>
            <person name="Henrissat B."/>
            <person name="Kohler A."/>
            <person name="Grigoriev I.V."/>
            <person name="Martin F.M."/>
            <person name="Hacquard S."/>
        </authorList>
    </citation>
    <scope>NUCLEOTIDE SEQUENCE [LARGE SCALE GENOMIC DNA]</scope>
    <source>
        <strain evidence="3 4">MPI-CAGE-CH-0241</strain>
    </source>
</reference>
<dbReference type="InterPro" id="IPR050987">
    <property type="entry name" value="AtrR-like"/>
</dbReference>
<gene>
    <name evidence="3" type="ORF">B0T10DRAFT_515986</name>
</gene>
<dbReference type="CDD" id="cd00067">
    <property type="entry name" value="GAL4"/>
    <property type="match status" value="1"/>
</dbReference>
<dbReference type="CDD" id="cd12148">
    <property type="entry name" value="fungal_TF_MHR"/>
    <property type="match status" value="1"/>
</dbReference>
<keyword evidence="1" id="KW-0539">Nucleus</keyword>
<evidence type="ECO:0000313" key="4">
    <source>
        <dbReference type="Proteomes" id="UP000777438"/>
    </source>
</evidence>
<name>A0A9P9ANT3_9HYPO</name>
<accession>A0A9P9ANT3</accession>
<dbReference type="InterPro" id="IPR001138">
    <property type="entry name" value="Zn2Cys6_DnaBD"/>
</dbReference>
<evidence type="ECO:0000259" key="2">
    <source>
        <dbReference type="PROSITE" id="PS50048"/>
    </source>
</evidence>
<sequence length="649" mass="72914">MRLKRGAERASCDFCHRRKIRCDRFSRASQGHASCSQCSLRAVECRLDDSNDVRLRRLRRPVAQTNTQGEAAGAVEEQLGTPMEVERAALSQTDITHADTEPTLDSPFGSHFQPSILSEADSTILVSPQTVDPLPVEPLDILSLDPPFELSAESLLFLDQIFMQETDSEAWGQTDAPVDTEVRTVDAPQTRTTPNLHLESQPQPWAACHLDETSFTAALQAYFDVGALCLPIIFEDAFWQDYNAGRCADALVYAVACRGVPFTTAADKRDIQQRLAHQFREAFFTEQHKLAGQQHIRLDHLEALALMADFEYDGAHGSPLHSHLEDLFLKHDSLVLLTLQNQIQDSDSSEPSATLARAGERRSLFFWHVYGLDAFRSLDRKSISRITDDEIDFHTTLVTHNSRSYLDAILALAFVARRMAQSFCNATVRRKGIDPNDLLSLLRQLDHWSNSLCPTRLRRPRGTAHEKSSDSISPSSQIRLHRAVVWLLEVNCYMQIEDYVAQYGIRDGASLEAEMVALRVEHEALRAVHDATEVSRWNALRLGQGALDYSLADLSPSIIRNICAGVCFWTCSRGSELLQPGLSPTRLKYATGRKARQEDAKKQRIHSYIKIARQLRDYVATATSHKDTAEVLERVNKPLNALEEEVTKV</sequence>
<dbReference type="OrthoDB" id="4764644at2759"/>
<dbReference type="SUPFAM" id="SSF57701">
    <property type="entry name" value="Zn2/Cys6 DNA-binding domain"/>
    <property type="match status" value="1"/>
</dbReference>
<evidence type="ECO:0000313" key="3">
    <source>
        <dbReference type="EMBL" id="KAH6887038.1"/>
    </source>
</evidence>
<dbReference type="SMART" id="SM00066">
    <property type="entry name" value="GAL4"/>
    <property type="match status" value="1"/>
</dbReference>
<organism evidence="3 4">
    <name type="scientific">Thelonectria olida</name>
    <dbReference type="NCBI Taxonomy" id="1576542"/>
    <lineage>
        <taxon>Eukaryota</taxon>
        <taxon>Fungi</taxon>
        <taxon>Dikarya</taxon>
        <taxon>Ascomycota</taxon>
        <taxon>Pezizomycotina</taxon>
        <taxon>Sordariomycetes</taxon>
        <taxon>Hypocreomycetidae</taxon>
        <taxon>Hypocreales</taxon>
        <taxon>Nectriaceae</taxon>
        <taxon>Thelonectria</taxon>
    </lineage>
</organism>
<evidence type="ECO:0000256" key="1">
    <source>
        <dbReference type="ARBA" id="ARBA00023242"/>
    </source>
</evidence>
<dbReference type="PROSITE" id="PS50048">
    <property type="entry name" value="ZN2_CY6_FUNGAL_2"/>
    <property type="match status" value="1"/>
</dbReference>
<dbReference type="Proteomes" id="UP000777438">
    <property type="component" value="Unassembled WGS sequence"/>
</dbReference>
<dbReference type="GO" id="GO:0000981">
    <property type="term" value="F:DNA-binding transcription factor activity, RNA polymerase II-specific"/>
    <property type="evidence" value="ECO:0007669"/>
    <property type="project" value="InterPro"/>
</dbReference>
<dbReference type="PANTHER" id="PTHR46910">
    <property type="entry name" value="TRANSCRIPTION FACTOR PDR1"/>
    <property type="match status" value="1"/>
</dbReference>
<dbReference type="Pfam" id="PF00172">
    <property type="entry name" value="Zn_clus"/>
    <property type="match status" value="1"/>
</dbReference>